<feature type="transmembrane region" description="Helical" evidence="1">
    <location>
        <begin position="150"/>
        <end position="174"/>
    </location>
</feature>
<dbReference type="HOGENOM" id="CLU_091585_2_3_3"/>
<evidence type="ECO:0008006" key="4">
    <source>
        <dbReference type="Google" id="ProtNLM"/>
    </source>
</evidence>
<dbReference type="OrthoDB" id="571957at2"/>
<feature type="transmembrane region" description="Helical" evidence="1">
    <location>
        <begin position="97"/>
        <end position="117"/>
    </location>
</feature>
<dbReference type="PANTHER" id="PTHR34989">
    <property type="entry name" value="PROTEIN HDED"/>
    <property type="match status" value="1"/>
</dbReference>
<gene>
    <name evidence="2" type="ordered locus">Npun_R5319</name>
</gene>
<dbReference type="GO" id="GO:0005886">
    <property type="term" value="C:plasma membrane"/>
    <property type="evidence" value="ECO:0007669"/>
    <property type="project" value="TreeGrafter"/>
</dbReference>
<dbReference type="EMBL" id="CP001037">
    <property type="protein sequence ID" value="ACC83640.1"/>
    <property type="molecule type" value="Genomic_DNA"/>
</dbReference>
<dbReference type="PANTHER" id="PTHR34989:SF1">
    <property type="entry name" value="PROTEIN HDED"/>
    <property type="match status" value="1"/>
</dbReference>
<keyword evidence="3" id="KW-1185">Reference proteome</keyword>
<keyword evidence="1" id="KW-1133">Transmembrane helix</keyword>
<accession>B2J4F0</accession>
<dbReference type="EnsemblBacteria" id="ACC83640">
    <property type="protein sequence ID" value="ACC83640"/>
    <property type="gene ID" value="Npun_R5319"/>
</dbReference>
<feature type="transmembrane region" description="Helical" evidence="1">
    <location>
        <begin position="124"/>
        <end position="144"/>
    </location>
</feature>
<reference evidence="2 3" key="2">
    <citation type="journal article" date="2013" name="Plant Physiol.">
        <title>A Nostoc punctiforme Sugar Transporter Necessary to Establish a Cyanobacterium-Plant Symbiosis.</title>
        <authorList>
            <person name="Ekman M."/>
            <person name="Picossi S."/>
            <person name="Campbell E.L."/>
            <person name="Meeks J.C."/>
            <person name="Flores E."/>
        </authorList>
    </citation>
    <scope>NUCLEOTIDE SEQUENCE [LARGE SCALE GENOMIC DNA]</scope>
    <source>
        <strain evidence="3">ATCC 29133 / PCC 73102</strain>
    </source>
</reference>
<name>B2J4F0_NOSP7</name>
<dbReference type="InterPro" id="IPR005325">
    <property type="entry name" value="DUF308_memb"/>
</dbReference>
<dbReference type="AlphaFoldDB" id="B2J4F0"/>
<feature type="transmembrane region" description="Helical" evidence="1">
    <location>
        <begin position="37"/>
        <end position="58"/>
    </location>
</feature>
<evidence type="ECO:0000256" key="1">
    <source>
        <dbReference type="SAM" id="Phobius"/>
    </source>
</evidence>
<dbReference type="InterPro" id="IPR052712">
    <property type="entry name" value="Acid_resist_chaperone_HdeD"/>
</dbReference>
<sequence length="186" mass="20402">MNSENIGQARQSLGWFIVLGILMIVLGMAAIAEPFVATIAITIVISWFLLIAGIVRIVHALQSRRQKGFWLKLVVGILYALAGIMLIGNIFGAALSITFALGIVFLAEGVFEVITAFQIRPEPNWGWTLFSGMMAIILGILILYKWPFSAAWVLGLFAGINFLLTGVWMIALSLPSRRIPNQRTGI</sequence>
<keyword evidence="1" id="KW-0812">Transmembrane</keyword>
<dbReference type="KEGG" id="npu:Npun_R5319"/>
<dbReference type="Proteomes" id="UP000001191">
    <property type="component" value="Chromosome"/>
</dbReference>
<dbReference type="RefSeq" id="WP_012411591.1">
    <property type="nucleotide sequence ID" value="NC_010628.1"/>
</dbReference>
<dbReference type="Pfam" id="PF03729">
    <property type="entry name" value="DUF308"/>
    <property type="match status" value="1"/>
</dbReference>
<reference evidence="3" key="1">
    <citation type="submission" date="2008-04" db="EMBL/GenBank/DDBJ databases">
        <title>Complete sequence of chromosome of Nostoc punctiforme ATCC 29133.</title>
        <authorList>
            <consortium name="US DOE Joint Genome Institute"/>
            <person name="Copeland A."/>
            <person name="Lucas S."/>
            <person name="Lapidus A."/>
            <person name="Glavina del Rio T."/>
            <person name="Dalin E."/>
            <person name="Tice H."/>
            <person name="Pitluck S."/>
            <person name="Chain P."/>
            <person name="Malfatti S."/>
            <person name="Shin M."/>
            <person name="Vergez L."/>
            <person name="Schmutz J."/>
            <person name="Larimer F."/>
            <person name="Land M."/>
            <person name="Hauser L."/>
            <person name="Kyrpides N."/>
            <person name="Kim E."/>
            <person name="Meeks J.C."/>
            <person name="Elhai J."/>
            <person name="Campbell E.L."/>
            <person name="Thiel T."/>
            <person name="Longmire J."/>
            <person name="Potts M."/>
            <person name="Atlas R."/>
        </authorList>
    </citation>
    <scope>NUCLEOTIDE SEQUENCE [LARGE SCALE GENOMIC DNA]</scope>
    <source>
        <strain evidence="3">ATCC 29133 / PCC 73102</strain>
    </source>
</reference>
<dbReference type="eggNOG" id="COG3247">
    <property type="taxonomic scope" value="Bacteria"/>
</dbReference>
<evidence type="ECO:0000313" key="2">
    <source>
        <dbReference type="EMBL" id="ACC83640.1"/>
    </source>
</evidence>
<organism evidence="2 3">
    <name type="scientific">Nostoc punctiforme (strain ATCC 29133 / PCC 73102)</name>
    <dbReference type="NCBI Taxonomy" id="63737"/>
    <lineage>
        <taxon>Bacteria</taxon>
        <taxon>Bacillati</taxon>
        <taxon>Cyanobacteriota</taxon>
        <taxon>Cyanophyceae</taxon>
        <taxon>Nostocales</taxon>
        <taxon>Nostocaceae</taxon>
        <taxon>Nostoc</taxon>
    </lineage>
</organism>
<evidence type="ECO:0000313" key="3">
    <source>
        <dbReference type="Proteomes" id="UP000001191"/>
    </source>
</evidence>
<protein>
    <recommendedName>
        <fullName evidence="4">HdeD family acid-resistance protein</fullName>
    </recommendedName>
</protein>
<proteinExistence type="predicted"/>
<dbReference type="PhylomeDB" id="B2J4F0"/>
<feature type="transmembrane region" description="Helical" evidence="1">
    <location>
        <begin position="12"/>
        <end position="31"/>
    </location>
</feature>
<feature type="transmembrane region" description="Helical" evidence="1">
    <location>
        <begin position="70"/>
        <end position="91"/>
    </location>
</feature>
<keyword evidence="1" id="KW-0472">Membrane</keyword>